<accession>A0AA35Z347</accession>
<evidence type="ECO:0000313" key="4">
    <source>
        <dbReference type="EMBL" id="CAI9285035.1"/>
    </source>
</evidence>
<sequence>MNPNKSCHSEATGVSTIKVGEQLNSTSQLVSPSNMFTLGFFNFSHTNDTYLGIWYTNQSTKVWVANPSTPIISRSSVLRINPATGKLIIATGDTTFVNISDNQFTPGSSLTATLEDTGNFQLKNETDNQTLWQSFDHPTNVLLPGMKLGANLRKEQSWNLTSWLYDDITPGTFTLSWEAIDEASQRFIIRRPTGQVGI</sequence>
<keyword evidence="5" id="KW-1185">Reference proteome</keyword>
<reference evidence="4" key="1">
    <citation type="submission" date="2023-04" db="EMBL/GenBank/DDBJ databases">
        <authorList>
            <person name="Vijverberg K."/>
            <person name="Xiong W."/>
            <person name="Schranz E."/>
        </authorList>
    </citation>
    <scope>NUCLEOTIDE SEQUENCE</scope>
</reference>
<dbReference type="Proteomes" id="UP001177003">
    <property type="component" value="Chromosome 5"/>
</dbReference>
<dbReference type="InterPro" id="IPR036426">
    <property type="entry name" value="Bulb-type_lectin_dom_sf"/>
</dbReference>
<dbReference type="CDD" id="cd00028">
    <property type="entry name" value="B_lectin"/>
    <property type="match status" value="1"/>
</dbReference>
<dbReference type="PROSITE" id="PS50927">
    <property type="entry name" value="BULB_LECTIN"/>
    <property type="match status" value="1"/>
</dbReference>
<dbReference type="InterPro" id="IPR001480">
    <property type="entry name" value="Bulb-type_lectin_dom"/>
</dbReference>
<organism evidence="4 5">
    <name type="scientific">Lactuca saligna</name>
    <name type="common">Willowleaf lettuce</name>
    <dbReference type="NCBI Taxonomy" id="75948"/>
    <lineage>
        <taxon>Eukaryota</taxon>
        <taxon>Viridiplantae</taxon>
        <taxon>Streptophyta</taxon>
        <taxon>Embryophyta</taxon>
        <taxon>Tracheophyta</taxon>
        <taxon>Spermatophyta</taxon>
        <taxon>Magnoliopsida</taxon>
        <taxon>eudicotyledons</taxon>
        <taxon>Gunneridae</taxon>
        <taxon>Pentapetalae</taxon>
        <taxon>asterids</taxon>
        <taxon>campanulids</taxon>
        <taxon>Asterales</taxon>
        <taxon>Asteraceae</taxon>
        <taxon>Cichorioideae</taxon>
        <taxon>Cichorieae</taxon>
        <taxon>Lactucinae</taxon>
        <taxon>Lactuca</taxon>
    </lineage>
</organism>
<name>A0AA35Z347_LACSI</name>
<evidence type="ECO:0000256" key="1">
    <source>
        <dbReference type="ARBA" id="ARBA00022729"/>
    </source>
</evidence>
<feature type="domain" description="Bulb-type lectin" evidence="3">
    <location>
        <begin position="14"/>
        <end position="135"/>
    </location>
</feature>
<dbReference type="PANTHER" id="PTHR32444">
    <property type="entry name" value="BULB-TYPE LECTIN DOMAIN-CONTAINING PROTEIN"/>
    <property type="match status" value="1"/>
</dbReference>
<evidence type="ECO:0000256" key="2">
    <source>
        <dbReference type="ARBA" id="ARBA00023180"/>
    </source>
</evidence>
<dbReference type="PANTHER" id="PTHR32444:SF118">
    <property type="entry name" value="OS09G0551150 PROTEIN"/>
    <property type="match status" value="1"/>
</dbReference>
<keyword evidence="2" id="KW-0325">Glycoprotein</keyword>
<proteinExistence type="predicted"/>
<dbReference type="SMART" id="SM00108">
    <property type="entry name" value="B_lectin"/>
    <property type="match status" value="1"/>
</dbReference>
<dbReference type="Gene3D" id="2.90.10.10">
    <property type="entry name" value="Bulb-type lectin domain"/>
    <property type="match status" value="1"/>
</dbReference>
<dbReference type="SUPFAM" id="SSF51110">
    <property type="entry name" value="alpha-D-mannose-specific plant lectins"/>
    <property type="match status" value="1"/>
</dbReference>
<keyword evidence="1" id="KW-0732">Signal</keyword>
<evidence type="ECO:0000313" key="5">
    <source>
        <dbReference type="Proteomes" id="UP001177003"/>
    </source>
</evidence>
<evidence type="ECO:0000259" key="3">
    <source>
        <dbReference type="PROSITE" id="PS50927"/>
    </source>
</evidence>
<dbReference type="AlphaFoldDB" id="A0AA35Z347"/>
<gene>
    <name evidence="4" type="ORF">LSALG_LOCUS24524</name>
</gene>
<dbReference type="EMBL" id="OX465081">
    <property type="protein sequence ID" value="CAI9285035.1"/>
    <property type="molecule type" value="Genomic_DNA"/>
</dbReference>
<dbReference type="Pfam" id="PF01453">
    <property type="entry name" value="B_lectin"/>
    <property type="match status" value="1"/>
</dbReference>
<protein>
    <recommendedName>
        <fullName evidence="3">Bulb-type lectin domain-containing protein</fullName>
    </recommendedName>
</protein>